<protein>
    <recommendedName>
        <fullName evidence="8">Major facilitator superfamily (MFS) profile domain-containing protein</fullName>
    </recommendedName>
</protein>
<dbReference type="PANTHER" id="PTHR23507">
    <property type="entry name" value="ZGC:174356"/>
    <property type="match status" value="1"/>
</dbReference>
<dbReference type="SUPFAM" id="SSF103473">
    <property type="entry name" value="MFS general substrate transporter"/>
    <property type="match status" value="1"/>
</dbReference>
<keyword evidence="2 5" id="KW-0812">Transmembrane</keyword>
<dbReference type="AlphaFoldDB" id="A0A026X4R4"/>
<name>A0A026X4R4_OOCBI</name>
<feature type="transmembrane region" description="Helical" evidence="5">
    <location>
        <begin position="72"/>
        <end position="90"/>
    </location>
</feature>
<dbReference type="PANTHER" id="PTHR23507:SF39">
    <property type="entry name" value="GH23453P-RELATED"/>
    <property type="match status" value="1"/>
</dbReference>
<dbReference type="OrthoDB" id="430300at2759"/>
<organism evidence="6 7">
    <name type="scientific">Ooceraea biroi</name>
    <name type="common">Clonal raider ant</name>
    <name type="synonym">Cerapachys biroi</name>
    <dbReference type="NCBI Taxonomy" id="2015173"/>
    <lineage>
        <taxon>Eukaryota</taxon>
        <taxon>Metazoa</taxon>
        <taxon>Ecdysozoa</taxon>
        <taxon>Arthropoda</taxon>
        <taxon>Hexapoda</taxon>
        <taxon>Insecta</taxon>
        <taxon>Pterygota</taxon>
        <taxon>Neoptera</taxon>
        <taxon>Endopterygota</taxon>
        <taxon>Hymenoptera</taxon>
        <taxon>Apocrita</taxon>
        <taxon>Aculeata</taxon>
        <taxon>Formicoidea</taxon>
        <taxon>Formicidae</taxon>
        <taxon>Dorylinae</taxon>
        <taxon>Ooceraea</taxon>
    </lineage>
</organism>
<comment type="subcellular location">
    <subcellularLocation>
        <location evidence="1">Membrane</location>
        <topology evidence="1">Multi-pass membrane protein</topology>
    </subcellularLocation>
</comment>
<evidence type="ECO:0000256" key="4">
    <source>
        <dbReference type="ARBA" id="ARBA00023136"/>
    </source>
</evidence>
<dbReference type="GO" id="GO:0016020">
    <property type="term" value="C:membrane"/>
    <property type="evidence" value="ECO:0007669"/>
    <property type="project" value="UniProtKB-SubCell"/>
</dbReference>
<dbReference type="Gene3D" id="1.20.1250.20">
    <property type="entry name" value="MFS general substrate transporter like domains"/>
    <property type="match status" value="1"/>
</dbReference>
<evidence type="ECO:0000256" key="5">
    <source>
        <dbReference type="SAM" id="Phobius"/>
    </source>
</evidence>
<dbReference type="GO" id="GO:0022857">
    <property type="term" value="F:transmembrane transporter activity"/>
    <property type="evidence" value="ECO:0007669"/>
    <property type="project" value="TreeGrafter"/>
</dbReference>
<keyword evidence="3 5" id="KW-1133">Transmembrane helix</keyword>
<evidence type="ECO:0000256" key="2">
    <source>
        <dbReference type="ARBA" id="ARBA00022692"/>
    </source>
</evidence>
<reference evidence="6 7" key="1">
    <citation type="journal article" date="2014" name="Curr. Biol.">
        <title>The genome of the clonal raider ant Cerapachys biroi.</title>
        <authorList>
            <person name="Oxley P.R."/>
            <person name="Ji L."/>
            <person name="Fetter-Pruneda I."/>
            <person name="McKenzie S.K."/>
            <person name="Li C."/>
            <person name="Hu H."/>
            <person name="Zhang G."/>
            <person name="Kronauer D.J."/>
        </authorList>
    </citation>
    <scope>NUCLEOTIDE SEQUENCE [LARGE SCALE GENOMIC DNA]</scope>
</reference>
<evidence type="ECO:0000256" key="3">
    <source>
        <dbReference type="ARBA" id="ARBA00022989"/>
    </source>
</evidence>
<sequence length="91" mass="9845">MANWEIAAWYVLLAYIPTTLLGGIGVVMLASFCYITDITNENKRAWHLAWLDASTNAGLLIGLFSAPAIFDAYGYITVFGVVTVLCAVAIL</sequence>
<evidence type="ECO:0000313" key="6">
    <source>
        <dbReference type="EMBL" id="EZA62409.1"/>
    </source>
</evidence>
<feature type="transmembrane region" description="Helical" evidence="5">
    <location>
        <begin position="6"/>
        <end position="35"/>
    </location>
</feature>
<proteinExistence type="predicted"/>
<dbReference type="Proteomes" id="UP000053097">
    <property type="component" value="Unassembled WGS sequence"/>
</dbReference>
<evidence type="ECO:0008006" key="8">
    <source>
        <dbReference type="Google" id="ProtNLM"/>
    </source>
</evidence>
<accession>A0A026X4R4</accession>
<keyword evidence="4 5" id="KW-0472">Membrane</keyword>
<dbReference type="InterPro" id="IPR036259">
    <property type="entry name" value="MFS_trans_sf"/>
</dbReference>
<keyword evidence="7" id="KW-1185">Reference proteome</keyword>
<dbReference type="EMBL" id="KK107021">
    <property type="protein sequence ID" value="EZA62409.1"/>
    <property type="molecule type" value="Genomic_DNA"/>
</dbReference>
<evidence type="ECO:0000313" key="7">
    <source>
        <dbReference type="Proteomes" id="UP000053097"/>
    </source>
</evidence>
<evidence type="ECO:0000256" key="1">
    <source>
        <dbReference type="ARBA" id="ARBA00004141"/>
    </source>
</evidence>
<gene>
    <name evidence="6" type="ORF">X777_03444</name>
</gene>